<accession>A0A1I6GDN1</accession>
<keyword evidence="3" id="KW-1185">Reference proteome</keyword>
<keyword evidence="1" id="KW-0812">Transmembrane</keyword>
<name>A0A1I6GDN1_9EURY</name>
<protein>
    <submittedName>
        <fullName evidence="2">Uncharacterized protein</fullName>
    </submittedName>
</protein>
<evidence type="ECO:0000256" key="1">
    <source>
        <dbReference type="SAM" id="Phobius"/>
    </source>
</evidence>
<dbReference type="STRING" id="553469.SAMN04487947_0963"/>
<feature type="transmembrane region" description="Helical" evidence="1">
    <location>
        <begin position="61"/>
        <end position="88"/>
    </location>
</feature>
<dbReference type="Proteomes" id="UP000198531">
    <property type="component" value="Unassembled WGS sequence"/>
</dbReference>
<reference evidence="3" key="1">
    <citation type="submission" date="2016-10" db="EMBL/GenBank/DDBJ databases">
        <authorList>
            <person name="Varghese N."/>
            <person name="Submissions S."/>
        </authorList>
    </citation>
    <scope>NUCLEOTIDE SEQUENCE [LARGE SCALE GENOMIC DNA]</scope>
    <source>
        <strain evidence="3">CGMCC 1.7736</strain>
    </source>
</reference>
<proteinExistence type="predicted"/>
<evidence type="ECO:0000313" key="3">
    <source>
        <dbReference type="Proteomes" id="UP000198531"/>
    </source>
</evidence>
<keyword evidence="1" id="KW-0472">Membrane</keyword>
<organism evidence="2 3">
    <name type="scientific">Halogeometricum rufum</name>
    <dbReference type="NCBI Taxonomy" id="553469"/>
    <lineage>
        <taxon>Archaea</taxon>
        <taxon>Methanobacteriati</taxon>
        <taxon>Methanobacteriota</taxon>
        <taxon>Stenosarchaea group</taxon>
        <taxon>Halobacteria</taxon>
        <taxon>Halobacteriales</taxon>
        <taxon>Haloferacaceae</taxon>
        <taxon>Halogeometricum</taxon>
    </lineage>
</organism>
<keyword evidence="1" id="KW-1133">Transmembrane helix</keyword>
<feature type="transmembrane region" description="Helical" evidence="1">
    <location>
        <begin position="29"/>
        <end position="49"/>
    </location>
</feature>
<gene>
    <name evidence="2" type="ORF">SAMN04487947_0963</name>
</gene>
<sequence>MSVVLQSLQSVAAFRSIPLFPGLPGGPELLVLFLILVLVGIAPALFVYYDAKRNRVPNRLAWTAATFLAGLVGNLVGAGIVLVLYLVVARR</sequence>
<dbReference type="EMBL" id="FOYT01000001">
    <property type="protein sequence ID" value="SFR40231.1"/>
    <property type="molecule type" value="Genomic_DNA"/>
</dbReference>
<dbReference type="AlphaFoldDB" id="A0A1I6GDN1"/>
<evidence type="ECO:0000313" key="2">
    <source>
        <dbReference type="EMBL" id="SFR40231.1"/>
    </source>
</evidence>
<dbReference type="RefSeq" id="WP_089805078.1">
    <property type="nucleotide sequence ID" value="NZ_FOYT01000001.1"/>
</dbReference>